<dbReference type="InterPro" id="IPR036061">
    <property type="entry name" value="CheW-like_dom_sf"/>
</dbReference>
<evidence type="ECO:0000256" key="2">
    <source>
        <dbReference type="ARBA" id="ARBA00012438"/>
    </source>
</evidence>
<accession>B5EIY8</accession>
<dbReference type="HOGENOM" id="CLU_000650_3_6_7"/>
<evidence type="ECO:0000256" key="8">
    <source>
        <dbReference type="ARBA" id="ARBA00022777"/>
    </source>
</evidence>
<reference evidence="16 17" key="2">
    <citation type="journal article" date="2010" name="BMC Genomics">
        <title>The genome of Geobacter bemidjiensis, exemplar for the subsurface clade of Geobacter species that predominate in Fe(III)-reducing subsurface environments.</title>
        <authorList>
            <person name="Aklujkar M."/>
            <person name="Young N.D."/>
            <person name="Holmes D."/>
            <person name="Chavan M."/>
            <person name="Risso C."/>
            <person name="Kiss H.E."/>
            <person name="Han C.S."/>
            <person name="Land M.L."/>
            <person name="Lovley D.R."/>
        </authorList>
    </citation>
    <scope>NUCLEOTIDE SEQUENCE [LARGE SCALE GENOMIC DNA]</scope>
    <source>
        <strain evidence="17">ATCC BAA-1014 / DSM 16622 / JCM 12645 / Bem</strain>
    </source>
</reference>
<evidence type="ECO:0000313" key="17">
    <source>
        <dbReference type="Proteomes" id="UP000008825"/>
    </source>
</evidence>
<dbReference type="Pfam" id="PF02518">
    <property type="entry name" value="HATPase_c"/>
    <property type="match status" value="1"/>
</dbReference>
<dbReference type="PROSITE" id="PS50894">
    <property type="entry name" value="HPT"/>
    <property type="match status" value="1"/>
</dbReference>
<evidence type="ECO:0000256" key="10">
    <source>
        <dbReference type="ARBA" id="ARBA00023012"/>
    </source>
</evidence>
<dbReference type="SMART" id="SM01231">
    <property type="entry name" value="H-kinase_dim"/>
    <property type="match status" value="1"/>
</dbReference>
<dbReference type="FunFam" id="3.30.565.10:FF:000016">
    <property type="entry name" value="Chemotaxis protein CheA, putative"/>
    <property type="match status" value="1"/>
</dbReference>
<dbReference type="PRINTS" id="PR00344">
    <property type="entry name" value="BCTRLSENSOR"/>
</dbReference>
<evidence type="ECO:0000256" key="4">
    <source>
        <dbReference type="ARBA" id="ARBA00022500"/>
    </source>
</evidence>
<evidence type="ECO:0000259" key="13">
    <source>
        <dbReference type="PROSITE" id="PS50109"/>
    </source>
</evidence>
<keyword evidence="7" id="KW-0547">Nucleotide-binding</keyword>
<dbReference type="GO" id="GO:0000155">
    <property type="term" value="F:phosphorelay sensor kinase activity"/>
    <property type="evidence" value="ECO:0007669"/>
    <property type="project" value="InterPro"/>
</dbReference>
<dbReference type="InterPro" id="IPR004105">
    <property type="entry name" value="CheA-like_dim"/>
</dbReference>
<evidence type="ECO:0000313" key="16">
    <source>
        <dbReference type="EMBL" id="ACH39943.2"/>
    </source>
</evidence>
<dbReference type="SMART" id="SM00387">
    <property type="entry name" value="HATPase_c"/>
    <property type="match status" value="1"/>
</dbReference>
<dbReference type="FunFam" id="2.30.30.40:FF:000048">
    <property type="entry name" value="Chemotaxis protein CheA, putative"/>
    <property type="match status" value="1"/>
</dbReference>
<evidence type="ECO:0000256" key="3">
    <source>
        <dbReference type="ARBA" id="ARBA00021495"/>
    </source>
</evidence>
<dbReference type="InterPro" id="IPR037257">
    <property type="entry name" value="T2SS_E_N_sf"/>
</dbReference>
<dbReference type="SUPFAM" id="SSF47226">
    <property type="entry name" value="Histidine-containing phosphotransfer domain, HPT domain"/>
    <property type="match status" value="1"/>
</dbReference>
<keyword evidence="6" id="KW-0808">Transferase</keyword>
<dbReference type="OrthoDB" id="9803176at2"/>
<comment type="catalytic activity">
    <reaction evidence="1">
        <text>ATP + protein L-histidine = ADP + protein N-phospho-L-histidine.</text>
        <dbReference type="EC" id="2.7.13.3"/>
    </reaction>
</comment>
<dbReference type="SMART" id="SM00073">
    <property type="entry name" value="HPT"/>
    <property type="match status" value="1"/>
</dbReference>
<dbReference type="EC" id="2.7.13.3" evidence="2"/>
<dbReference type="PANTHER" id="PTHR43395:SF10">
    <property type="entry name" value="CHEMOTAXIS PROTEIN CHEA"/>
    <property type="match status" value="1"/>
</dbReference>
<dbReference type="RefSeq" id="WP_012531368.1">
    <property type="nucleotide sequence ID" value="NC_011146.1"/>
</dbReference>
<evidence type="ECO:0000256" key="12">
    <source>
        <dbReference type="PROSITE-ProRule" id="PRU00110"/>
    </source>
</evidence>
<protein>
    <recommendedName>
        <fullName evidence="3">Chemotaxis protein CheA</fullName>
        <ecNumber evidence="2">2.7.13.3</ecNumber>
    </recommendedName>
</protein>
<feature type="domain" description="Histidine kinase" evidence="13">
    <location>
        <begin position="326"/>
        <end position="561"/>
    </location>
</feature>
<keyword evidence="8 16" id="KW-0418">Kinase</keyword>
<dbReference type="SUPFAM" id="SSF47384">
    <property type="entry name" value="Homodimeric domain of signal transducing histidine kinase"/>
    <property type="match status" value="1"/>
</dbReference>
<dbReference type="Gene3D" id="1.10.287.560">
    <property type="entry name" value="Histidine kinase CheA-like, homodimeric domain"/>
    <property type="match status" value="1"/>
</dbReference>
<dbReference type="EMBL" id="CP001124">
    <property type="protein sequence ID" value="ACH39943.2"/>
    <property type="molecule type" value="Genomic_DNA"/>
</dbReference>
<evidence type="ECO:0000256" key="1">
    <source>
        <dbReference type="ARBA" id="ARBA00000085"/>
    </source>
</evidence>
<dbReference type="Gene3D" id="3.30.565.10">
    <property type="entry name" value="Histidine kinase-like ATPase, C-terminal domain"/>
    <property type="match status" value="1"/>
</dbReference>
<proteinExistence type="predicted"/>
<dbReference type="InterPro" id="IPR005467">
    <property type="entry name" value="His_kinase_dom"/>
</dbReference>
<dbReference type="CDD" id="cd00731">
    <property type="entry name" value="CheA_reg"/>
    <property type="match status" value="1"/>
</dbReference>
<reference evidence="16 17" key="1">
    <citation type="submission" date="2008-07" db="EMBL/GenBank/DDBJ databases">
        <title>Complete sequence of Geobacter bemidjiensis BEM.</title>
        <authorList>
            <consortium name="US DOE Joint Genome Institute"/>
            <person name="Lucas S."/>
            <person name="Copeland A."/>
            <person name="Lapidus A."/>
            <person name="Glavina del Rio T."/>
            <person name="Dalin E."/>
            <person name="Tice H."/>
            <person name="Bruce D."/>
            <person name="Goodwin L."/>
            <person name="Pitluck S."/>
            <person name="Kiss H."/>
            <person name="Brettin T."/>
            <person name="Detter J.C."/>
            <person name="Han C."/>
            <person name="Kuske C.R."/>
            <person name="Schmutz J."/>
            <person name="Larimer F."/>
            <person name="Land M."/>
            <person name="Hauser L."/>
            <person name="Kyrpides N."/>
            <person name="Lykidis A."/>
            <person name="Lovley D."/>
            <person name="Richardson P."/>
        </authorList>
    </citation>
    <scope>NUCLEOTIDE SEQUENCE [LARGE SCALE GENOMIC DNA]</scope>
    <source>
        <strain evidence="17">ATCC BAA-1014 / DSM 16622 / JCM 12645 / Bem</strain>
    </source>
</reference>
<dbReference type="PROSITE" id="PS50109">
    <property type="entry name" value="HIS_KIN"/>
    <property type="match status" value="1"/>
</dbReference>
<dbReference type="InterPro" id="IPR036890">
    <property type="entry name" value="HATPase_C_sf"/>
</dbReference>
<dbReference type="Pfam" id="PF02895">
    <property type="entry name" value="H-kinase_dim"/>
    <property type="match status" value="1"/>
</dbReference>
<feature type="domain" description="CheW-like" evidence="14">
    <location>
        <begin position="563"/>
        <end position="695"/>
    </location>
</feature>
<dbReference type="Proteomes" id="UP000008825">
    <property type="component" value="Chromosome"/>
</dbReference>
<feature type="domain" description="HPt" evidence="15">
    <location>
        <begin position="1"/>
        <end position="102"/>
    </location>
</feature>
<dbReference type="CDD" id="cd16916">
    <property type="entry name" value="HATPase_CheA-like"/>
    <property type="match status" value="1"/>
</dbReference>
<keyword evidence="4" id="KW-0145">Chemotaxis</keyword>
<dbReference type="InterPro" id="IPR051315">
    <property type="entry name" value="Bact_Chemotaxis_CheA"/>
</dbReference>
<keyword evidence="17" id="KW-1185">Reference proteome</keyword>
<dbReference type="Gene3D" id="1.20.120.160">
    <property type="entry name" value="HPT domain"/>
    <property type="match status" value="1"/>
</dbReference>
<name>B5EIY8_CITBB</name>
<dbReference type="PROSITE" id="PS50851">
    <property type="entry name" value="CHEW"/>
    <property type="match status" value="1"/>
</dbReference>
<dbReference type="InterPro" id="IPR003594">
    <property type="entry name" value="HATPase_dom"/>
</dbReference>
<dbReference type="GO" id="GO:0006935">
    <property type="term" value="P:chemotaxis"/>
    <property type="evidence" value="ECO:0007669"/>
    <property type="project" value="UniProtKB-KW"/>
</dbReference>
<keyword evidence="9" id="KW-0067">ATP-binding</keyword>
<dbReference type="SUPFAM" id="SSF55874">
    <property type="entry name" value="ATPase domain of HSP90 chaperone/DNA topoisomerase II/histidine kinase"/>
    <property type="match status" value="1"/>
</dbReference>
<dbReference type="SMART" id="SM00260">
    <property type="entry name" value="CheW"/>
    <property type="match status" value="1"/>
</dbReference>
<dbReference type="InterPro" id="IPR008207">
    <property type="entry name" value="Sig_transdc_His_kin_Hpt_dom"/>
</dbReference>
<evidence type="ECO:0000256" key="11">
    <source>
        <dbReference type="ARBA" id="ARBA00035100"/>
    </source>
</evidence>
<dbReference type="SUPFAM" id="SSF50341">
    <property type="entry name" value="CheW-like"/>
    <property type="match status" value="1"/>
</dbReference>
<dbReference type="GO" id="GO:0005524">
    <property type="term" value="F:ATP binding"/>
    <property type="evidence" value="ECO:0007669"/>
    <property type="project" value="UniProtKB-KW"/>
</dbReference>
<organism evidence="16 17">
    <name type="scientific">Citrifermentans bemidjiense (strain ATCC BAA-1014 / DSM 16622 / JCM 12645 / Bem)</name>
    <name type="common">Geobacter bemidjiensis</name>
    <dbReference type="NCBI Taxonomy" id="404380"/>
    <lineage>
        <taxon>Bacteria</taxon>
        <taxon>Pseudomonadati</taxon>
        <taxon>Thermodesulfobacteriota</taxon>
        <taxon>Desulfuromonadia</taxon>
        <taxon>Geobacterales</taxon>
        <taxon>Geobacteraceae</taxon>
        <taxon>Citrifermentans</taxon>
    </lineage>
</organism>
<evidence type="ECO:0000256" key="9">
    <source>
        <dbReference type="ARBA" id="ARBA00022840"/>
    </source>
</evidence>
<dbReference type="Gene3D" id="2.30.30.40">
    <property type="entry name" value="SH3 Domains"/>
    <property type="match status" value="1"/>
</dbReference>
<dbReference type="CDD" id="cd00088">
    <property type="entry name" value="HPT"/>
    <property type="match status" value="1"/>
</dbReference>
<dbReference type="InterPro" id="IPR004358">
    <property type="entry name" value="Sig_transdc_His_kin-like_C"/>
</dbReference>
<dbReference type="Pfam" id="PF01627">
    <property type="entry name" value="Hpt"/>
    <property type="match status" value="1"/>
</dbReference>
<dbReference type="InterPro" id="IPR037006">
    <property type="entry name" value="CheA-like_homodim_sf"/>
</dbReference>
<keyword evidence="10" id="KW-0902">Two-component regulatory system</keyword>
<keyword evidence="5 12" id="KW-0597">Phosphoprotein</keyword>
<dbReference type="Pfam" id="PF01584">
    <property type="entry name" value="CheW"/>
    <property type="match status" value="1"/>
</dbReference>
<dbReference type="eggNOG" id="COG0643">
    <property type="taxonomic scope" value="Bacteria"/>
</dbReference>
<feature type="modified residue" description="Phosphohistidine" evidence="12">
    <location>
        <position position="45"/>
    </location>
</feature>
<dbReference type="SUPFAM" id="SSF160246">
    <property type="entry name" value="EspE N-terminal domain-like"/>
    <property type="match status" value="1"/>
</dbReference>
<dbReference type="InterPro" id="IPR002545">
    <property type="entry name" value="CheW-lke_dom"/>
</dbReference>
<dbReference type="AlphaFoldDB" id="B5EIY8"/>
<comment type="function">
    <text evidence="11">Involved in the transmission of sensory signals from the chemoreceptors to the flagellar motors. CheA is autophosphorylated; it can transfer its phosphate group to either CheB or CheY.</text>
</comment>
<dbReference type="PANTHER" id="PTHR43395">
    <property type="entry name" value="SENSOR HISTIDINE KINASE CHEA"/>
    <property type="match status" value="1"/>
</dbReference>
<dbReference type="InterPro" id="IPR036097">
    <property type="entry name" value="HisK_dim/P_sf"/>
</dbReference>
<gene>
    <name evidence="16" type="primary">cheA34H-2</name>
    <name evidence="16" type="ordered locus">Gbem_2940</name>
</gene>
<evidence type="ECO:0000259" key="14">
    <source>
        <dbReference type="PROSITE" id="PS50851"/>
    </source>
</evidence>
<evidence type="ECO:0000256" key="6">
    <source>
        <dbReference type="ARBA" id="ARBA00022679"/>
    </source>
</evidence>
<sequence length="697" mass="75964">MQDNFIQAFKDEARELLADLEDALLEMEENPGDLGIVGRVFRTMHTIKGSGAMFGFDDIAAFTHNVETVYDLVRNGELAVSKELVTLSLEARDRILAMLEAAECGLAVDQGLNDRVIERFRALVPGGSTGAGSSHASAAATAPEPEEQAAVTYRIRFRPSPEIFNAGINPLALIAEMQELGPCTVVAHASSIEPLESFEPEQCHLFWDIILTTSAGEDAIKDVFIFVIDDCEISITAIDDGSRQDEYKKLGQILIERGDMTAQQMEAILGRQKRFGELAVEAGVVDAETVTSALLEQRHVKEVRQERQSQGPEGASSIRVAAEKLDVLVNLVGELVTVQARLSMVAQELKKHTELVSVAEEVERLTNDLRDNALDIRMLPIGATFSKFKRLVRDLSSELGKEIELTTAGAETELDKTVIEKLNDPLVHVIRNSIDHGIETPEERTAKGKPRAGTIRLSAVHSGDSVLITIKDDGAGLNVDAIRAKAVEHKIIQPNAELTEKEIWNLIFAPGFSTAAKVTSVSGRGVGMDVVKQAIEGLRGTIDVNSSAEGTSIMLKIPLTLAIIESLLVQIGKDRFVLPLSMVDECILHSKGDIDKSHGREILMVREKLVPYVPLRRMFRIPGDAPDIQQVVICQLEGKRVGLLVDWVIGEHQTVIKSLGRMYQQVEGMSGATILGDGSVALILDVPTIMQAAEHAP</sequence>
<evidence type="ECO:0000256" key="7">
    <source>
        <dbReference type="ARBA" id="ARBA00022741"/>
    </source>
</evidence>
<evidence type="ECO:0000256" key="5">
    <source>
        <dbReference type="ARBA" id="ARBA00022553"/>
    </source>
</evidence>
<dbReference type="GO" id="GO:0005737">
    <property type="term" value="C:cytoplasm"/>
    <property type="evidence" value="ECO:0007669"/>
    <property type="project" value="InterPro"/>
</dbReference>
<dbReference type="KEGG" id="gbm:Gbem_2940"/>
<dbReference type="STRING" id="404380.Gbem_2940"/>
<evidence type="ECO:0000259" key="15">
    <source>
        <dbReference type="PROSITE" id="PS50894"/>
    </source>
</evidence>
<dbReference type="InterPro" id="IPR036641">
    <property type="entry name" value="HPT_dom_sf"/>
</dbReference>